<dbReference type="Pfam" id="PF19086">
    <property type="entry name" value="Terpene_syn_C_2"/>
    <property type="match status" value="1"/>
</dbReference>
<evidence type="ECO:0000313" key="1">
    <source>
        <dbReference type="EMBL" id="EIW74280.1"/>
    </source>
</evidence>
<name>R7SEK5_CONPW</name>
<organism evidence="1 2">
    <name type="scientific">Coniophora puteana (strain RWD-64-598)</name>
    <name type="common">Brown rot fungus</name>
    <dbReference type="NCBI Taxonomy" id="741705"/>
    <lineage>
        <taxon>Eukaryota</taxon>
        <taxon>Fungi</taxon>
        <taxon>Dikarya</taxon>
        <taxon>Basidiomycota</taxon>
        <taxon>Agaricomycotina</taxon>
        <taxon>Agaricomycetes</taxon>
        <taxon>Agaricomycetidae</taxon>
        <taxon>Boletales</taxon>
        <taxon>Coniophorineae</taxon>
        <taxon>Coniophoraceae</taxon>
        <taxon>Coniophora</taxon>
    </lineage>
</organism>
<evidence type="ECO:0000313" key="2">
    <source>
        <dbReference type="Proteomes" id="UP000053558"/>
    </source>
</evidence>
<accession>R7SEK5</accession>
<dbReference type="RefSeq" id="XP_007775635.1">
    <property type="nucleotide sequence ID" value="XM_007777445.1"/>
</dbReference>
<dbReference type="Gene3D" id="1.10.600.10">
    <property type="entry name" value="Farnesyl Diphosphate Synthase"/>
    <property type="match status" value="1"/>
</dbReference>
<dbReference type="GeneID" id="19202385"/>
<dbReference type="InterPro" id="IPR008949">
    <property type="entry name" value="Isoprenoid_synthase_dom_sf"/>
</dbReference>
<dbReference type="OrthoDB" id="2861623at2759"/>
<dbReference type="KEGG" id="cput:CONPUDRAFT_147871"/>
<sequence>MPKTTSVQLPDLLSLTSAFELNANRQCKSVTLGSEAWLADVGLLPPTSAEPANSSDVEWKTRNGCTWRALRIGLWASVCFPRADAPQLRIATDYLSLLVLDVEETFKQNPVADGDRKRDPFALMAEPLARSAMRSPAWYIRLCSTQRAYRLSRARLAADFKAGITPDLESFVPLRRDASGARLLALMLEHAMGIALPTDMGVRSVLDKLAEYTVDIVAWCEDIIALPRTHPSPSSPTLLTVLRAEKDLTLAGALNHAGQLIRDAVAAFLATERLLPSTLASLSSASGSEDAIRADADAYVHGLRDIIAGSVNWMYESGRYLGHKGPEVRAFGWVFLEDAQPA</sequence>
<keyword evidence="2" id="KW-1185">Reference proteome</keyword>
<dbReference type="SUPFAM" id="SSF48576">
    <property type="entry name" value="Terpenoid synthases"/>
    <property type="match status" value="1"/>
</dbReference>
<reference evidence="2" key="1">
    <citation type="journal article" date="2012" name="Science">
        <title>The Paleozoic origin of enzymatic lignin decomposition reconstructed from 31 fungal genomes.</title>
        <authorList>
            <person name="Floudas D."/>
            <person name="Binder M."/>
            <person name="Riley R."/>
            <person name="Barry K."/>
            <person name="Blanchette R.A."/>
            <person name="Henrissat B."/>
            <person name="Martinez A.T."/>
            <person name="Otillar R."/>
            <person name="Spatafora J.W."/>
            <person name="Yadav J.S."/>
            <person name="Aerts A."/>
            <person name="Benoit I."/>
            <person name="Boyd A."/>
            <person name="Carlson A."/>
            <person name="Copeland A."/>
            <person name="Coutinho P.M."/>
            <person name="de Vries R.P."/>
            <person name="Ferreira P."/>
            <person name="Findley K."/>
            <person name="Foster B."/>
            <person name="Gaskell J."/>
            <person name="Glotzer D."/>
            <person name="Gorecki P."/>
            <person name="Heitman J."/>
            <person name="Hesse C."/>
            <person name="Hori C."/>
            <person name="Igarashi K."/>
            <person name="Jurgens J.A."/>
            <person name="Kallen N."/>
            <person name="Kersten P."/>
            <person name="Kohler A."/>
            <person name="Kuees U."/>
            <person name="Kumar T.K.A."/>
            <person name="Kuo A."/>
            <person name="LaButti K."/>
            <person name="Larrondo L.F."/>
            <person name="Lindquist E."/>
            <person name="Ling A."/>
            <person name="Lombard V."/>
            <person name="Lucas S."/>
            <person name="Lundell T."/>
            <person name="Martin R."/>
            <person name="McLaughlin D.J."/>
            <person name="Morgenstern I."/>
            <person name="Morin E."/>
            <person name="Murat C."/>
            <person name="Nagy L.G."/>
            <person name="Nolan M."/>
            <person name="Ohm R.A."/>
            <person name="Patyshakuliyeva A."/>
            <person name="Rokas A."/>
            <person name="Ruiz-Duenas F.J."/>
            <person name="Sabat G."/>
            <person name="Salamov A."/>
            <person name="Samejima M."/>
            <person name="Schmutz J."/>
            <person name="Slot J.C."/>
            <person name="St John F."/>
            <person name="Stenlid J."/>
            <person name="Sun H."/>
            <person name="Sun S."/>
            <person name="Syed K."/>
            <person name="Tsang A."/>
            <person name="Wiebenga A."/>
            <person name="Young D."/>
            <person name="Pisabarro A."/>
            <person name="Eastwood D.C."/>
            <person name="Martin F."/>
            <person name="Cullen D."/>
            <person name="Grigoriev I.V."/>
            <person name="Hibbett D.S."/>
        </authorList>
    </citation>
    <scope>NUCLEOTIDE SEQUENCE [LARGE SCALE GENOMIC DNA]</scope>
    <source>
        <strain evidence="2">RWD-64-598 SS2</strain>
    </source>
</reference>
<dbReference type="AlphaFoldDB" id="R7SEK5"/>
<dbReference type="OMA" id="WAVEVIG"/>
<dbReference type="EMBL" id="JH711593">
    <property type="protein sequence ID" value="EIW74280.1"/>
    <property type="molecule type" value="Genomic_DNA"/>
</dbReference>
<protein>
    <submittedName>
        <fullName evidence="1">Terpenoid synthase</fullName>
    </submittedName>
</protein>
<gene>
    <name evidence="1" type="ORF">CONPUDRAFT_147871</name>
</gene>
<dbReference type="Proteomes" id="UP000053558">
    <property type="component" value="Unassembled WGS sequence"/>
</dbReference>
<proteinExistence type="predicted"/>